<dbReference type="PANTHER" id="PTHR43194">
    <property type="entry name" value="HYDROLASE ALPHA/BETA FOLD FAMILY"/>
    <property type="match status" value="1"/>
</dbReference>
<accession>A0A6J7DN27</accession>
<organism evidence="2">
    <name type="scientific">freshwater metagenome</name>
    <dbReference type="NCBI Taxonomy" id="449393"/>
    <lineage>
        <taxon>unclassified sequences</taxon>
        <taxon>metagenomes</taxon>
        <taxon>ecological metagenomes</taxon>
    </lineage>
</organism>
<dbReference type="PANTHER" id="PTHR43194:SF2">
    <property type="entry name" value="PEROXISOMAL MEMBRANE PROTEIN LPX1"/>
    <property type="match status" value="1"/>
</dbReference>
<dbReference type="InterPro" id="IPR000073">
    <property type="entry name" value="AB_hydrolase_1"/>
</dbReference>
<dbReference type="PRINTS" id="PR00111">
    <property type="entry name" value="ABHYDROLASE"/>
</dbReference>
<dbReference type="AlphaFoldDB" id="A0A6J7DN27"/>
<dbReference type="PRINTS" id="PR00412">
    <property type="entry name" value="EPOXHYDRLASE"/>
</dbReference>
<protein>
    <submittedName>
        <fullName evidence="2">Unannotated protein</fullName>
    </submittedName>
</protein>
<dbReference type="GO" id="GO:0003824">
    <property type="term" value="F:catalytic activity"/>
    <property type="evidence" value="ECO:0007669"/>
    <property type="project" value="InterPro"/>
</dbReference>
<evidence type="ECO:0000259" key="1">
    <source>
        <dbReference type="Pfam" id="PF00561"/>
    </source>
</evidence>
<gene>
    <name evidence="2" type="ORF">UFOPK3376_00819</name>
</gene>
<dbReference type="InterPro" id="IPR050228">
    <property type="entry name" value="Carboxylesterase_BioH"/>
</dbReference>
<dbReference type="InterPro" id="IPR000639">
    <property type="entry name" value="Epox_hydrolase-like"/>
</dbReference>
<dbReference type="SUPFAM" id="SSF53474">
    <property type="entry name" value="alpha/beta-Hydrolases"/>
    <property type="match status" value="1"/>
</dbReference>
<dbReference type="EMBL" id="CAFBLP010000014">
    <property type="protein sequence ID" value="CAB4870820.1"/>
    <property type="molecule type" value="Genomic_DNA"/>
</dbReference>
<sequence>MHYDEFGLFHENAAEYGLVLEGSPAVRRVEVEVDSSAGRCVSALVWGVGEPQLVLVHGGAQNAHTWDTVALDLGVALIAVDLPGHGHSGWRDDGAYTPMNLADDLAVVVRALAPTARAVVGMSLGGLTSLELAARHPELVRRLVLVDITPGVNQTKAKAVIDFVNGPQNFASFDDLLARTIEHNPTRSESSLRRGILHNAHQGDDDSWEWNYDRRSHVRSSEAAPEAAPEDAPELDAAPAGLMNAAVAMSPLWDDLSLVACPIMLVRGSLSPVVDDADVAEALRRQPAMRVEMVEGAGHSIQGDRPRELAQLIRDAMHVQEHRQP</sequence>
<dbReference type="Pfam" id="PF00561">
    <property type="entry name" value="Abhydrolase_1"/>
    <property type="match status" value="1"/>
</dbReference>
<name>A0A6J7DN27_9ZZZZ</name>
<proteinExistence type="predicted"/>
<feature type="domain" description="AB hydrolase-1" evidence="1">
    <location>
        <begin position="53"/>
        <end position="306"/>
    </location>
</feature>
<evidence type="ECO:0000313" key="2">
    <source>
        <dbReference type="EMBL" id="CAB4870820.1"/>
    </source>
</evidence>
<dbReference type="Gene3D" id="3.40.50.1820">
    <property type="entry name" value="alpha/beta hydrolase"/>
    <property type="match status" value="1"/>
</dbReference>
<reference evidence="2" key="1">
    <citation type="submission" date="2020-05" db="EMBL/GenBank/DDBJ databases">
        <authorList>
            <person name="Chiriac C."/>
            <person name="Salcher M."/>
            <person name="Ghai R."/>
            <person name="Kavagutti S V."/>
        </authorList>
    </citation>
    <scope>NUCLEOTIDE SEQUENCE</scope>
</reference>
<dbReference type="InterPro" id="IPR029058">
    <property type="entry name" value="AB_hydrolase_fold"/>
</dbReference>